<evidence type="ECO:0000313" key="2">
    <source>
        <dbReference type="EMBL" id="KAK9821752.1"/>
    </source>
</evidence>
<dbReference type="PROSITE" id="PS50275">
    <property type="entry name" value="SAC"/>
    <property type="match status" value="1"/>
</dbReference>
<feature type="domain" description="SAC" evidence="1">
    <location>
        <begin position="156"/>
        <end position="388"/>
    </location>
</feature>
<protein>
    <recommendedName>
        <fullName evidence="1">SAC domain-containing protein</fullName>
    </recommendedName>
</protein>
<dbReference type="EMBL" id="JALJOU010000097">
    <property type="protein sequence ID" value="KAK9821752.1"/>
    <property type="molecule type" value="Genomic_DNA"/>
</dbReference>
<dbReference type="PANTHER" id="PTHR45662">
    <property type="entry name" value="PHOSPHATIDYLINOSITIDE PHOSPHATASE SAC1"/>
    <property type="match status" value="1"/>
</dbReference>
<gene>
    <name evidence="2" type="ORF">WJX81_003319</name>
</gene>
<sequence>MAYSRTTPLQIGLQLGIGGAIFWYLKTTLYGAKPAAEPKQQEGASGLLAKLDAESKHTSGVYWRASLTVELNSGVVGLAEHSVPLAAGGGGAEVVYGVIGLARLLGTCALAVITAAEQVALLRGHPVYLVTGTRVLAGESAFKDDARYVALIREALDPAGAGRGLFFSHGADLTLSQQRWAAVAADPSLATAPLWRRADARFFWNKFLTLPLTGALVERVGGDNGPEIEVTPPSEVARFVLPIIAGSVQQLAPLELAASAAVYSGSLTLIARRSAARGGTRLWRRGADQKGAPANLVETEQLLVLTPASGGDPVVASFVQIRGSIPLLWSQVPNIKYKPTTSVAPPSSYEPVFDRHARNLLSTYQARGAALLCCTPRRSLLKLRESSA</sequence>
<organism evidence="2 3">
    <name type="scientific">Elliptochloris bilobata</name>
    <dbReference type="NCBI Taxonomy" id="381761"/>
    <lineage>
        <taxon>Eukaryota</taxon>
        <taxon>Viridiplantae</taxon>
        <taxon>Chlorophyta</taxon>
        <taxon>core chlorophytes</taxon>
        <taxon>Trebouxiophyceae</taxon>
        <taxon>Trebouxiophyceae incertae sedis</taxon>
        <taxon>Elliptochloris clade</taxon>
        <taxon>Elliptochloris</taxon>
    </lineage>
</organism>
<reference evidence="2 3" key="1">
    <citation type="journal article" date="2024" name="Nat. Commun.">
        <title>Phylogenomics reveals the evolutionary origins of lichenization in chlorophyte algae.</title>
        <authorList>
            <person name="Puginier C."/>
            <person name="Libourel C."/>
            <person name="Otte J."/>
            <person name="Skaloud P."/>
            <person name="Haon M."/>
            <person name="Grisel S."/>
            <person name="Petersen M."/>
            <person name="Berrin J.G."/>
            <person name="Delaux P.M."/>
            <person name="Dal Grande F."/>
            <person name="Keller J."/>
        </authorList>
    </citation>
    <scope>NUCLEOTIDE SEQUENCE [LARGE SCALE GENOMIC DNA]</scope>
    <source>
        <strain evidence="2 3">SAG 245.80</strain>
    </source>
</reference>
<dbReference type="Pfam" id="PF02383">
    <property type="entry name" value="Syja_N"/>
    <property type="match status" value="1"/>
</dbReference>
<dbReference type="AlphaFoldDB" id="A0AAW1QJZ6"/>
<dbReference type="GO" id="GO:0043812">
    <property type="term" value="F:phosphatidylinositol-4-phosphate phosphatase activity"/>
    <property type="evidence" value="ECO:0007669"/>
    <property type="project" value="TreeGrafter"/>
</dbReference>
<evidence type="ECO:0000313" key="3">
    <source>
        <dbReference type="Proteomes" id="UP001445335"/>
    </source>
</evidence>
<proteinExistence type="predicted"/>
<dbReference type="GO" id="GO:0005783">
    <property type="term" value="C:endoplasmic reticulum"/>
    <property type="evidence" value="ECO:0007669"/>
    <property type="project" value="TreeGrafter"/>
</dbReference>
<dbReference type="PANTHER" id="PTHR45662:SF2">
    <property type="entry name" value="PHOSPHATIDYLINOSITOL-3-PHOSPHATASE SAC1"/>
    <property type="match status" value="1"/>
</dbReference>
<dbReference type="InterPro" id="IPR002013">
    <property type="entry name" value="SAC_dom"/>
</dbReference>
<name>A0AAW1QJZ6_9CHLO</name>
<comment type="caution">
    <text evidence="2">The sequence shown here is derived from an EMBL/GenBank/DDBJ whole genome shotgun (WGS) entry which is preliminary data.</text>
</comment>
<dbReference type="GO" id="GO:0046856">
    <property type="term" value="P:phosphatidylinositol dephosphorylation"/>
    <property type="evidence" value="ECO:0007669"/>
    <property type="project" value="TreeGrafter"/>
</dbReference>
<evidence type="ECO:0000259" key="1">
    <source>
        <dbReference type="PROSITE" id="PS50275"/>
    </source>
</evidence>
<keyword evidence="3" id="KW-1185">Reference proteome</keyword>
<dbReference type="Proteomes" id="UP001445335">
    <property type="component" value="Unassembled WGS sequence"/>
</dbReference>
<accession>A0AAW1QJZ6</accession>